<keyword evidence="5" id="KW-0326">Glycosidase</keyword>
<dbReference type="Pfam" id="PF00933">
    <property type="entry name" value="Glyco_hydro_3"/>
    <property type="match status" value="1"/>
</dbReference>
<keyword evidence="8" id="KW-1185">Reference proteome</keyword>
<dbReference type="GO" id="GO:0005975">
    <property type="term" value="P:carbohydrate metabolic process"/>
    <property type="evidence" value="ECO:0007669"/>
    <property type="project" value="InterPro"/>
</dbReference>
<dbReference type="PROSITE" id="PS00775">
    <property type="entry name" value="GLYCOSYL_HYDROL_F3"/>
    <property type="match status" value="1"/>
</dbReference>
<dbReference type="eggNOG" id="COG1472">
    <property type="taxonomic scope" value="Bacteria"/>
</dbReference>
<evidence type="ECO:0000256" key="3">
    <source>
        <dbReference type="ARBA" id="ARBA00012663"/>
    </source>
</evidence>
<evidence type="ECO:0000256" key="2">
    <source>
        <dbReference type="ARBA" id="ARBA00005336"/>
    </source>
</evidence>
<comment type="catalytic activity">
    <reaction evidence="1">
        <text>Hydrolysis of terminal non-reducing N-acetyl-D-hexosamine residues in N-acetyl-beta-D-hexosaminides.</text>
        <dbReference type="EC" id="3.2.1.52"/>
    </reaction>
</comment>
<dbReference type="Gene3D" id="3.20.20.300">
    <property type="entry name" value="Glycoside hydrolase, family 3, N-terminal domain"/>
    <property type="match status" value="1"/>
</dbReference>
<dbReference type="GO" id="GO:0004563">
    <property type="term" value="F:beta-N-acetylhexosaminidase activity"/>
    <property type="evidence" value="ECO:0007669"/>
    <property type="project" value="UniProtKB-EC"/>
</dbReference>
<dbReference type="InterPro" id="IPR036962">
    <property type="entry name" value="Glyco_hydro_3_N_sf"/>
</dbReference>
<evidence type="ECO:0000259" key="6">
    <source>
        <dbReference type="Pfam" id="PF00933"/>
    </source>
</evidence>
<dbReference type="SUPFAM" id="SSF51445">
    <property type="entry name" value="(Trans)glycosidases"/>
    <property type="match status" value="1"/>
</dbReference>
<reference evidence="7 8" key="1">
    <citation type="journal article" date="2013" name="Genome Announc.">
        <title>Draft Genome Sequence of an Alphaproteobacterium, Caenispirillum salinarum AK4(T), Isolated from a Solar Saltern.</title>
        <authorList>
            <person name="Khatri I."/>
            <person name="Singh A."/>
            <person name="Korpole S."/>
            <person name="Pinnaka A.K."/>
            <person name="Subramanian S."/>
        </authorList>
    </citation>
    <scope>NUCLEOTIDE SEQUENCE [LARGE SCALE GENOMIC DNA]</scope>
    <source>
        <strain evidence="7 8">AK4</strain>
    </source>
</reference>
<dbReference type="RefSeq" id="WP_009539892.1">
    <property type="nucleotide sequence ID" value="NZ_ANHY01000006.1"/>
</dbReference>
<comment type="caution">
    <text evidence="7">The sequence shown here is derived from an EMBL/GenBank/DDBJ whole genome shotgun (WGS) entry which is preliminary data.</text>
</comment>
<dbReference type="InterPro" id="IPR001764">
    <property type="entry name" value="Glyco_hydro_3_N"/>
</dbReference>
<evidence type="ECO:0000256" key="1">
    <source>
        <dbReference type="ARBA" id="ARBA00001231"/>
    </source>
</evidence>
<dbReference type="STRING" id="1238182.C882_3784"/>
<dbReference type="EMBL" id="ANHY01000006">
    <property type="protein sequence ID" value="EKV31411.1"/>
    <property type="molecule type" value="Genomic_DNA"/>
</dbReference>
<dbReference type="InterPro" id="IPR019800">
    <property type="entry name" value="Glyco_hydro_3_AS"/>
</dbReference>
<dbReference type="InterPro" id="IPR017853">
    <property type="entry name" value="GH"/>
</dbReference>
<organism evidence="7 8">
    <name type="scientific">Caenispirillum salinarum AK4</name>
    <dbReference type="NCBI Taxonomy" id="1238182"/>
    <lineage>
        <taxon>Bacteria</taxon>
        <taxon>Pseudomonadati</taxon>
        <taxon>Pseudomonadota</taxon>
        <taxon>Alphaproteobacteria</taxon>
        <taxon>Rhodospirillales</taxon>
        <taxon>Novispirillaceae</taxon>
        <taxon>Caenispirillum</taxon>
    </lineage>
</organism>
<feature type="domain" description="Glycoside hydrolase family 3 N-terminal" evidence="6">
    <location>
        <begin position="23"/>
        <end position="298"/>
    </location>
</feature>
<gene>
    <name evidence="7" type="ORF">C882_3784</name>
</gene>
<evidence type="ECO:0000256" key="4">
    <source>
        <dbReference type="ARBA" id="ARBA00022801"/>
    </source>
</evidence>
<evidence type="ECO:0000256" key="5">
    <source>
        <dbReference type="ARBA" id="ARBA00023295"/>
    </source>
</evidence>
<evidence type="ECO:0000313" key="8">
    <source>
        <dbReference type="Proteomes" id="UP000009881"/>
    </source>
</evidence>
<dbReference type="PATRIC" id="fig|1238182.3.peg.1447"/>
<dbReference type="PANTHER" id="PTHR30480">
    <property type="entry name" value="BETA-HEXOSAMINIDASE-RELATED"/>
    <property type="match status" value="1"/>
</dbReference>
<dbReference type="GO" id="GO:0009254">
    <property type="term" value="P:peptidoglycan turnover"/>
    <property type="evidence" value="ECO:0007669"/>
    <property type="project" value="TreeGrafter"/>
</dbReference>
<proteinExistence type="inferred from homology"/>
<dbReference type="NCBIfam" id="NF003740">
    <property type="entry name" value="PRK05337.1"/>
    <property type="match status" value="1"/>
</dbReference>
<evidence type="ECO:0000313" key="7">
    <source>
        <dbReference type="EMBL" id="EKV31411.1"/>
    </source>
</evidence>
<keyword evidence="4" id="KW-0378">Hydrolase</keyword>
<comment type="similarity">
    <text evidence="2">Belongs to the glycosyl hydrolase 3 family.</text>
</comment>
<dbReference type="EC" id="3.2.1.52" evidence="3"/>
<dbReference type="InterPro" id="IPR050226">
    <property type="entry name" value="NagZ_Beta-hexosaminidase"/>
</dbReference>
<protein>
    <recommendedName>
        <fullName evidence="3">beta-N-acetylhexosaminidase</fullName>
        <ecNumber evidence="3">3.2.1.52</ecNumber>
    </recommendedName>
</protein>
<sequence>MLSVKHPLAAIFGLAGPRLTDAERAFFADADPYGFILFGRNVETPDQVRALVAELRACVGREAPVLIDQEGGRVRRLKPPHWRDAPSMAPFVALHARDPAAAGRAVSLNASLLAAELADLGIDVDCYPLADVPVAGAHDIIGDRAFGHDPAVVSTLCGHAISGLLAGGVLPVIKHIPGHGRAFADSHLDLPTVDADRATLEATDFVPFKALAQAPYGMTAHIVYTALDPDRPATTSPTVIRGVVRGELGFEGLLMTDDLSMKALTGDFAVRAAESLAAGCDLVLHCNGDMDEMTAVARGCRPLDLDAQARVKRLDVFKAQRLKSLTVGAIRAELDDLLATA</sequence>
<dbReference type="PANTHER" id="PTHR30480:SF13">
    <property type="entry name" value="BETA-HEXOSAMINIDASE"/>
    <property type="match status" value="1"/>
</dbReference>
<dbReference type="AlphaFoldDB" id="K9HSV8"/>
<name>K9HSV8_9PROT</name>
<dbReference type="Proteomes" id="UP000009881">
    <property type="component" value="Unassembled WGS sequence"/>
</dbReference>
<accession>K9HSV8</accession>